<evidence type="ECO:0000313" key="3">
    <source>
        <dbReference type="Proteomes" id="UP000655225"/>
    </source>
</evidence>
<dbReference type="EMBL" id="JABCRI010000019">
    <property type="protein sequence ID" value="KAF8389041.1"/>
    <property type="molecule type" value="Genomic_DNA"/>
</dbReference>
<keyword evidence="3" id="KW-1185">Reference proteome</keyword>
<sequence length="323" mass="36755">MRTSISERPIGPTSMAFYMELYRSIQFCGVHLFLSFCISDDKAPVKVMARVLENEEVIQIVADLLVAADGCLSTIRRNFLPDLRLRYSGYSAWRGVLDFSGDENSDTIINLRKAYPELGKCLYFNQGSGTHCVLFELQNKRINWIWYINQPEPELKGNSVTMKVSSNMIEKLHEEAEKIWVPELSRIVKETKEPFVNVIYDCDPLEQLFWDNVVLIGDAAHPITPHGSRSTNMSILDAAILGRCLEKWKLGNLAMALKEFQSIRLPVISKQVLHSRRMGRIKQGLVLPDRKIFDPKTATPEDCQELLQKSVPFFATPSLVDST</sequence>
<dbReference type="PANTHER" id="PTHR47469">
    <property type="entry name" value="MONOOXYGENASE-LIKE"/>
    <property type="match status" value="1"/>
</dbReference>
<protein>
    <recommendedName>
        <fullName evidence="1">FAD-binding domain-containing protein</fullName>
    </recommendedName>
</protein>
<accession>A0A835D3U1</accession>
<dbReference type="GO" id="GO:0071949">
    <property type="term" value="F:FAD binding"/>
    <property type="evidence" value="ECO:0007669"/>
    <property type="project" value="InterPro"/>
</dbReference>
<comment type="caution">
    <text evidence="2">The sequence shown here is derived from an EMBL/GenBank/DDBJ whole genome shotgun (WGS) entry which is preliminary data.</text>
</comment>
<name>A0A835D3U1_TETSI</name>
<dbReference type="Pfam" id="PF01494">
    <property type="entry name" value="FAD_binding_3"/>
    <property type="match status" value="1"/>
</dbReference>
<proteinExistence type="predicted"/>
<dbReference type="OrthoDB" id="16820at2759"/>
<gene>
    <name evidence="2" type="ORF">HHK36_025726</name>
</gene>
<feature type="domain" description="FAD-binding" evidence="1">
    <location>
        <begin position="40"/>
        <end position="250"/>
    </location>
</feature>
<organism evidence="2 3">
    <name type="scientific">Tetracentron sinense</name>
    <name type="common">Spur-leaf</name>
    <dbReference type="NCBI Taxonomy" id="13715"/>
    <lineage>
        <taxon>Eukaryota</taxon>
        <taxon>Viridiplantae</taxon>
        <taxon>Streptophyta</taxon>
        <taxon>Embryophyta</taxon>
        <taxon>Tracheophyta</taxon>
        <taxon>Spermatophyta</taxon>
        <taxon>Magnoliopsida</taxon>
        <taxon>Trochodendrales</taxon>
        <taxon>Trochodendraceae</taxon>
        <taxon>Tetracentron</taxon>
    </lineage>
</organism>
<reference evidence="2 3" key="1">
    <citation type="submission" date="2020-04" db="EMBL/GenBank/DDBJ databases">
        <title>Plant Genome Project.</title>
        <authorList>
            <person name="Zhang R.-G."/>
        </authorList>
    </citation>
    <scope>NUCLEOTIDE SEQUENCE [LARGE SCALE GENOMIC DNA]</scope>
    <source>
        <strain evidence="2">YNK0</strain>
        <tissue evidence="2">Leaf</tissue>
    </source>
</reference>
<dbReference type="OMA" id="TAQWNTE"/>
<dbReference type="InterPro" id="IPR053212">
    <property type="entry name" value="DHP_3-monooxygenase"/>
</dbReference>
<dbReference type="SUPFAM" id="SSF54373">
    <property type="entry name" value="FAD-linked reductases, C-terminal domain"/>
    <property type="match status" value="1"/>
</dbReference>
<dbReference type="InterPro" id="IPR036188">
    <property type="entry name" value="FAD/NAD-bd_sf"/>
</dbReference>
<dbReference type="AlphaFoldDB" id="A0A835D3U1"/>
<evidence type="ECO:0000313" key="2">
    <source>
        <dbReference type="EMBL" id="KAF8389041.1"/>
    </source>
</evidence>
<dbReference type="PRINTS" id="PR00420">
    <property type="entry name" value="RNGMNOXGNASE"/>
</dbReference>
<dbReference type="Gene3D" id="3.50.50.60">
    <property type="entry name" value="FAD/NAD(P)-binding domain"/>
    <property type="match status" value="1"/>
</dbReference>
<dbReference type="Proteomes" id="UP000655225">
    <property type="component" value="Unassembled WGS sequence"/>
</dbReference>
<dbReference type="PANTHER" id="PTHR47469:SF2">
    <property type="entry name" value="OS06G0597600 PROTEIN"/>
    <property type="match status" value="1"/>
</dbReference>
<dbReference type="SUPFAM" id="SSF51905">
    <property type="entry name" value="FAD/NAD(P)-binding domain"/>
    <property type="match status" value="1"/>
</dbReference>
<evidence type="ECO:0000259" key="1">
    <source>
        <dbReference type="Pfam" id="PF01494"/>
    </source>
</evidence>
<dbReference type="InterPro" id="IPR002938">
    <property type="entry name" value="FAD-bd"/>
</dbReference>